<reference evidence="8 10" key="2">
    <citation type="submission" date="2018-06" db="EMBL/GenBank/DDBJ databases">
        <authorList>
            <consortium name="Pathogen Informatics"/>
            <person name="Doyle S."/>
        </authorList>
    </citation>
    <scope>NUCLEOTIDE SEQUENCE [LARGE SCALE GENOMIC DNA]</scope>
    <source>
        <strain evidence="8 10">NCTC12438</strain>
    </source>
</reference>
<accession>A0A378IK61</accession>
<dbReference type="Proteomes" id="UP000255316">
    <property type="component" value="Unassembled WGS sequence"/>
</dbReference>
<evidence type="ECO:0000256" key="5">
    <source>
        <dbReference type="ARBA" id="ARBA00022833"/>
    </source>
</evidence>
<keyword evidence="9" id="KW-1185">Reference proteome</keyword>
<comment type="similarity">
    <text evidence="2">Belongs to the metallo-beta-lactamase superfamily.</text>
</comment>
<evidence type="ECO:0000313" key="10">
    <source>
        <dbReference type="Proteomes" id="UP000255316"/>
    </source>
</evidence>
<evidence type="ECO:0000256" key="1">
    <source>
        <dbReference type="ARBA" id="ARBA00001947"/>
    </source>
</evidence>
<dbReference type="InterPro" id="IPR001279">
    <property type="entry name" value="Metallo-B-lactamas"/>
</dbReference>
<dbReference type="GO" id="GO:0102007">
    <property type="term" value="F:acyl-L-homoserine-lactone lactonohydrolase activity"/>
    <property type="evidence" value="ECO:0007669"/>
    <property type="project" value="UniProtKB-EC"/>
</dbReference>
<dbReference type="OrthoDB" id="5443440at2"/>
<evidence type="ECO:0000313" key="7">
    <source>
        <dbReference type="EMBL" id="KTC93234.1"/>
    </source>
</evidence>
<dbReference type="EMBL" id="UGNX01000001">
    <property type="protein sequence ID" value="STX35065.1"/>
    <property type="molecule type" value="Genomic_DNA"/>
</dbReference>
<keyword evidence="5" id="KW-0862">Zinc</keyword>
<comment type="cofactor">
    <cofactor evidence="1">
        <name>Zn(2+)</name>
        <dbReference type="ChEBI" id="CHEBI:29105"/>
    </cofactor>
</comment>
<dbReference type="PANTHER" id="PTHR42978:SF2">
    <property type="entry name" value="102 KBASES UNSTABLE REGION: FROM 1 TO 119443"/>
    <property type="match status" value="1"/>
</dbReference>
<dbReference type="PANTHER" id="PTHR42978">
    <property type="entry name" value="QUORUM-QUENCHING LACTONASE YTNP-RELATED-RELATED"/>
    <property type="match status" value="1"/>
</dbReference>
<dbReference type="Proteomes" id="UP000054854">
    <property type="component" value="Unassembled WGS sequence"/>
</dbReference>
<keyword evidence="3" id="KW-0479">Metal-binding</keyword>
<name>A0A378IK61_9GAMM</name>
<evidence type="ECO:0000256" key="3">
    <source>
        <dbReference type="ARBA" id="ARBA00022723"/>
    </source>
</evidence>
<dbReference type="CDD" id="cd07729">
    <property type="entry name" value="AHL_lactonase_MBL-fold"/>
    <property type="match status" value="1"/>
</dbReference>
<sequence length="260" mass="29277">MSSTKIYLFSSGVLVSEKQYFTLGRGQGVPFNVPVPFYYLEHENGKKILFDTGNSLKVCHNPRAHWGDIIDIYYPKMQKSEYVTNQLARLGIVPEEITHIVLSHLHLDHAGGISSFPNAQIFVQKSEYDWAFSIKNTQKNAYITDDLIHNKPEQWQLIDGDFDLFGDGIICTFPTPGHTPGHQSGLIRLTGGNLLLTCDACYTTENLRDSIPPGLVWDAELSKNSLRKIKEIAESNHATIFVGHDPDAWAKVKHSPEFYS</sequence>
<dbReference type="SMART" id="SM00849">
    <property type="entry name" value="Lactamase_B"/>
    <property type="match status" value="1"/>
</dbReference>
<evidence type="ECO:0000256" key="2">
    <source>
        <dbReference type="ARBA" id="ARBA00007749"/>
    </source>
</evidence>
<dbReference type="GO" id="GO:0046872">
    <property type="term" value="F:metal ion binding"/>
    <property type="evidence" value="ECO:0007669"/>
    <property type="project" value="UniProtKB-KW"/>
</dbReference>
<feature type="domain" description="Metallo-beta-lactamase" evidence="6">
    <location>
        <begin position="34"/>
        <end position="244"/>
    </location>
</feature>
<dbReference type="InterPro" id="IPR051013">
    <property type="entry name" value="MBL_superfamily_lactonases"/>
</dbReference>
<evidence type="ECO:0000256" key="4">
    <source>
        <dbReference type="ARBA" id="ARBA00022801"/>
    </source>
</evidence>
<gene>
    <name evidence="8" type="primary">attM</name>
    <name evidence="7" type="ORF">Lcin_0272</name>
    <name evidence="8" type="ORF">NCTC12438_01676</name>
</gene>
<dbReference type="AlphaFoldDB" id="A0A378IK61"/>
<evidence type="ECO:0000259" key="6">
    <source>
        <dbReference type="SMART" id="SM00849"/>
    </source>
</evidence>
<keyword evidence="4 8" id="KW-0378">Hydrolase</keyword>
<organism evidence="8 10">
    <name type="scientific">Legionella cincinnatiensis</name>
    <dbReference type="NCBI Taxonomy" id="28085"/>
    <lineage>
        <taxon>Bacteria</taxon>
        <taxon>Pseudomonadati</taxon>
        <taxon>Pseudomonadota</taxon>
        <taxon>Gammaproteobacteria</taxon>
        <taxon>Legionellales</taxon>
        <taxon>Legionellaceae</taxon>
        <taxon>Legionella</taxon>
    </lineage>
</organism>
<dbReference type="Pfam" id="PF00753">
    <property type="entry name" value="Lactamase_B"/>
    <property type="match status" value="1"/>
</dbReference>
<dbReference type="EC" id="3.1.1.81" evidence="8"/>
<evidence type="ECO:0000313" key="8">
    <source>
        <dbReference type="EMBL" id="STX35065.1"/>
    </source>
</evidence>
<dbReference type="RefSeq" id="WP_058463517.1">
    <property type="nucleotide sequence ID" value="NZ_CAAAHQ010000001.1"/>
</dbReference>
<evidence type="ECO:0000313" key="9">
    <source>
        <dbReference type="Proteomes" id="UP000054854"/>
    </source>
</evidence>
<reference evidence="7 9" key="1">
    <citation type="submission" date="2015-11" db="EMBL/GenBank/DDBJ databases">
        <title>Genomic analysis of 38 Legionella species identifies large and diverse effector repertoires.</title>
        <authorList>
            <person name="Burstein D."/>
            <person name="Amaro F."/>
            <person name="Zusman T."/>
            <person name="Lifshitz Z."/>
            <person name="Cohen O."/>
            <person name="Gilbert J.A."/>
            <person name="Pupko T."/>
            <person name="Shuman H.A."/>
            <person name="Segal G."/>
        </authorList>
    </citation>
    <scope>NUCLEOTIDE SEQUENCE [LARGE SCALE GENOMIC DNA]</scope>
    <source>
        <strain evidence="7 9">CDC#72-OH-14</strain>
    </source>
</reference>
<protein>
    <submittedName>
        <fullName evidence="8">Zn-dependent hydrolase GumP</fullName>
        <ecNumber evidence="8">3.1.1.81</ecNumber>
    </submittedName>
</protein>
<proteinExistence type="inferred from homology"/>
<dbReference type="STRING" id="28085.Lcin_0272"/>
<dbReference type="InterPro" id="IPR036866">
    <property type="entry name" value="RibonucZ/Hydroxyglut_hydro"/>
</dbReference>
<dbReference type="EMBL" id="LNXX01000005">
    <property type="protein sequence ID" value="KTC93234.1"/>
    <property type="molecule type" value="Genomic_DNA"/>
</dbReference>
<dbReference type="Gene3D" id="3.60.15.10">
    <property type="entry name" value="Ribonuclease Z/Hydroxyacylglutathione hydrolase-like"/>
    <property type="match status" value="1"/>
</dbReference>
<dbReference type="SUPFAM" id="SSF56281">
    <property type="entry name" value="Metallo-hydrolase/oxidoreductase"/>
    <property type="match status" value="1"/>
</dbReference>